<reference evidence="1" key="1">
    <citation type="submission" date="2015-07" db="EMBL/GenBank/DDBJ databases">
        <title>MeaNS - Measles Nucleotide Surveillance Program.</title>
        <authorList>
            <person name="Tran T."/>
            <person name="Druce J."/>
        </authorList>
    </citation>
    <scope>NUCLEOTIDE SEQUENCE</scope>
    <source>
        <strain evidence="1">UCB-OBI-ISO-001</strain>
        <tissue evidence="1">Gonad</tissue>
    </source>
</reference>
<gene>
    <name evidence="1" type="ORF">OCBIM_22017585mg</name>
</gene>
<organism evidence="1">
    <name type="scientific">Octopus bimaculoides</name>
    <name type="common">California two-spotted octopus</name>
    <dbReference type="NCBI Taxonomy" id="37653"/>
    <lineage>
        <taxon>Eukaryota</taxon>
        <taxon>Metazoa</taxon>
        <taxon>Spiralia</taxon>
        <taxon>Lophotrochozoa</taxon>
        <taxon>Mollusca</taxon>
        <taxon>Cephalopoda</taxon>
        <taxon>Coleoidea</taxon>
        <taxon>Octopodiformes</taxon>
        <taxon>Octopoda</taxon>
        <taxon>Incirrata</taxon>
        <taxon>Octopodidae</taxon>
        <taxon>Octopus</taxon>
    </lineage>
</organism>
<protein>
    <submittedName>
        <fullName evidence="1">Uncharacterized protein</fullName>
    </submittedName>
</protein>
<sequence>MFTQNRDTHTHSYAYALLTSYTQHTFKSRRTPILLVGIINTIASPEKHIHPMVHLYTNTHNHTHTKNINTHRDMLTH</sequence>
<dbReference type="EMBL" id="KQ418510">
    <property type="protein sequence ID" value="KOF87016.1"/>
    <property type="molecule type" value="Genomic_DNA"/>
</dbReference>
<proteinExistence type="predicted"/>
<name>A0A0L8HCI9_OCTBM</name>
<evidence type="ECO:0000313" key="1">
    <source>
        <dbReference type="EMBL" id="KOF87016.1"/>
    </source>
</evidence>
<dbReference type="AlphaFoldDB" id="A0A0L8HCI9"/>
<accession>A0A0L8HCI9</accession>